<feature type="region of interest" description="Disordered" evidence="3">
    <location>
        <begin position="810"/>
        <end position="842"/>
    </location>
</feature>
<feature type="compositionally biased region" description="Low complexity" evidence="3">
    <location>
        <begin position="1197"/>
        <end position="1207"/>
    </location>
</feature>
<feature type="region of interest" description="Disordered" evidence="3">
    <location>
        <begin position="569"/>
        <end position="640"/>
    </location>
</feature>
<feature type="region of interest" description="Disordered" evidence="3">
    <location>
        <begin position="955"/>
        <end position="1004"/>
    </location>
</feature>
<dbReference type="Gene3D" id="1.20.920.10">
    <property type="entry name" value="Bromodomain-like"/>
    <property type="match status" value="2"/>
</dbReference>
<evidence type="ECO:0000313" key="6">
    <source>
        <dbReference type="Proteomes" id="UP000041254"/>
    </source>
</evidence>
<feature type="compositionally biased region" description="Low complexity" evidence="3">
    <location>
        <begin position="213"/>
        <end position="224"/>
    </location>
</feature>
<dbReference type="EMBL" id="CDMY01000982">
    <property type="protein sequence ID" value="CEM38364.1"/>
    <property type="molecule type" value="Genomic_DNA"/>
</dbReference>
<dbReference type="SUPFAM" id="SSF47370">
    <property type="entry name" value="Bromodomain"/>
    <property type="match status" value="2"/>
</dbReference>
<feature type="compositionally biased region" description="Basic and acidic residues" evidence="3">
    <location>
        <begin position="1077"/>
        <end position="1088"/>
    </location>
</feature>
<feature type="region of interest" description="Disordered" evidence="3">
    <location>
        <begin position="1115"/>
        <end position="1274"/>
    </location>
</feature>
<dbReference type="GO" id="GO:0006338">
    <property type="term" value="P:chromatin remodeling"/>
    <property type="evidence" value="ECO:0007669"/>
    <property type="project" value="TreeGrafter"/>
</dbReference>
<feature type="region of interest" description="Disordered" evidence="3">
    <location>
        <begin position="859"/>
        <end position="910"/>
    </location>
</feature>
<dbReference type="InterPro" id="IPR036427">
    <property type="entry name" value="Bromodomain-like_sf"/>
</dbReference>
<keyword evidence="1 2" id="KW-0103">Bromodomain</keyword>
<dbReference type="PROSITE" id="PS50014">
    <property type="entry name" value="BROMODOMAIN_2"/>
    <property type="match status" value="1"/>
</dbReference>
<dbReference type="Pfam" id="PF00439">
    <property type="entry name" value="Bromodomain"/>
    <property type="match status" value="2"/>
</dbReference>
<evidence type="ECO:0000256" key="1">
    <source>
        <dbReference type="ARBA" id="ARBA00023117"/>
    </source>
</evidence>
<dbReference type="VEuPathDB" id="CryptoDB:Vbra_6538"/>
<dbReference type="GO" id="GO:0006355">
    <property type="term" value="P:regulation of DNA-templated transcription"/>
    <property type="evidence" value="ECO:0007669"/>
    <property type="project" value="TreeGrafter"/>
</dbReference>
<dbReference type="STRING" id="1169540.A0A0G4H3Q8"/>
<feature type="compositionally biased region" description="Low complexity" evidence="3">
    <location>
        <begin position="864"/>
        <end position="874"/>
    </location>
</feature>
<name>A0A0G4H3Q8_VITBC</name>
<feature type="compositionally biased region" description="Acidic residues" evidence="3">
    <location>
        <begin position="1179"/>
        <end position="1188"/>
    </location>
</feature>
<keyword evidence="6" id="KW-1185">Reference proteome</keyword>
<feature type="region of interest" description="Disordered" evidence="3">
    <location>
        <begin position="518"/>
        <end position="551"/>
    </location>
</feature>
<feature type="compositionally biased region" description="Low complexity" evidence="3">
    <location>
        <begin position="570"/>
        <end position="580"/>
    </location>
</feature>
<feature type="compositionally biased region" description="Acidic residues" evidence="3">
    <location>
        <begin position="875"/>
        <end position="891"/>
    </location>
</feature>
<dbReference type="CDD" id="cd04369">
    <property type="entry name" value="Bromodomain"/>
    <property type="match status" value="2"/>
</dbReference>
<dbReference type="OrthoDB" id="21449at2759"/>
<sequence>MGSEVDFRSLEVTKVCARELGKLLTGLRGEHWQLFQERVSDEVPGYYDMIKRPMWLKEINNKINRSDYRTFQDVKEDFDLMFSNCRQFNTNEASKYIIDWCAKAEQEFNNRFHTLAAKYKAGFKAQLKEANERRNLDGSRAAPKRAATSTSSLGRSKARSNGQQPNGTAPDDHPMEEEESDEDDNRPLKRLTRTERDKERSPPSKHRQQNGHASSAARRAQSAAENGAMRPDVSMRLAAAAKAAAAAELSDASPAAGGAGASSRANNNRGKGKGGAGKGGKGGRSPPRRAATTREREMDASPSVAASEGQLPAWRPPPSPLTHARRLHRAKDKLSIPVEYFDLESRGKVALDAEFDSIWSQPYSWWIVEGQVEPLLEEWRRKCLHILKDLWFCGNSHLFHYPVQLVNGLDYNEYSKVVPPHQQADFRTIRQRLCGYEEDFLSGSRLRALPDPYQVPGDFKSDVDKVFINCMKFNKSSKGFPGVIPGVKEVQTRWDKAWRAQGKKIQADFTRYIDELKKKRAEPPQPSPAAPAAAAAAAAPSPSAPADTPLSEMDAQYGQTDRALLELTGRQPAAAQARPKALQRKRKRPSKDPEPPAAAAASASVDAKKQRVDGAGDRVEGEGIQAPTNPPSLPLVESGLVDEKVAPAAAAGAGGAPLLNGHAAADGGPVDVAKLFGEDEASPSPKQEPQTQAAAAAAAMMDVDQLPPAAAAAAPIPPAPAPSASPSPSPPAAAAAANGSLPPPTHDPSGVFRVPSLPEKPRKGVIVAKKKKRDGKKDKGGAAAAAAATGAPAVRAVGGVRVLRVRASGADAMAAAPPQPQQRQSKRRLAESRYSYAEYGPTTHKLENKLDFEKLRREREAREAAAAQAAAEAADAAEAEEEEPFGDEYDDGLGVGVGPMLPEDDDLQLPPAMLDLGAEEGEGMMRDEGGEGVGREEVMDGSLPAERPRIAFAVKKADKAQPATLPPRPSFFDPPSPSDTPSAPAAAAAAAASASSALPPDSSLLPIISTDELRRQHEELDLMSKAVMEEGFHHFAAREAWSRQLQEARELCPSDGDGDGDKDGDGEQEMDVDVDQGEGRMGEGRMVDRTGLARYLRTDEDVEYLRELVREEEMRQQALEQRRMSVGDSDDGWSSDGDDSSSSPSPLDQEEPFEELDEAAEFSDDDDSSDEHDESMPDSLEEEEGDEEGPSHPPRPSSSASGSSSRHVTADEDMPMDDYDEDEDEGYEADDHHMLWGEPEDDSYHPHPHAKRGWDREREGEGVNEQEEEDDALDDSWIDGALKLPYRETDRLPRMLRDFRAHRKVAMAERKKREKEEAEKRKVREAEKAAKRAQERAERRRKESAAAAAAAAAAAEEDPAALNTFTPSGSGPGSAAGAGGDGDGGGMDRKQSIQSIESV</sequence>
<proteinExistence type="predicted"/>
<dbReference type="OMA" id="GRRIHIE"/>
<feature type="compositionally biased region" description="Low complexity" evidence="3">
    <location>
        <begin position="251"/>
        <end position="269"/>
    </location>
</feature>
<dbReference type="Proteomes" id="UP000041254">
    <property type="component" value="Unassembled WGS sequence"/>
</dbReference>
<dbReference type="PRINTS" id="PR00503">
    <property type="entry name" value="BROMODOMAIN"/>
</dbReference>
<dbReference type="InParanoid" id="A0A0G4H3Q8"/>
<reference evidence="5 6" key="1">
    <citation type="submission" date="2014-11" db="EMBL/GenBank/DDBJ databases">
        <authorList>
            <person name="Zhu J."/>
            <person name="Qi W."/>
            <person name="Song R."/>
        </authorList>
    </citation>
    <scope>NUCLEOTIDE SEQUENCE [LARGE SCALE GENOMIC DNA]</scope>
</reference>
<feature type="compositionally biased region" description="Low complexity" evidence="3">
    <location>
        <begin position="979"/>
        <end position="1004"/>
    </location>
</feature>
<evidence type="ECO:0000313" key="5">
    <source>
        <dbReference type="EMBL" id="CEM38364.1"/>
    </source>
</evidence>
<feature type="domain" description="Bromo" evidence="4">
    <location>
        <begin position="42"/>
        <end position="96"/>
    </location>
</feature>
<feature type="compositionally biased region" description="Basic and acidic residues" evidence="3">
    <location>
        <begin position="923"/>
        <end position="938"/>
    </location>
</feature>
<feature type="compositionally biased region" description="Pro residues" evidence="3">
    <location>
        <begin position="715"/>
        <end position="731"/>
    </location>
</feature>
<dbReference type="InterPro" id="IPR001487">
    <property type="entry name" value="Bromodomain"/>
</dbReference>
<feature type="region of interest" description="Disordered" evidence="3">
    <location>
        <begin position="131"/>
        <end position="227"/>
    </location>
</feature>
<dbReference type="PANTHER" id="PTHR22880:SF225">
    <property type="entry name" value="BROMODOMAIN-CONTAINING PROTEIN BET-1-RELATED"/>
    <property type="match status" value="1"/>
</dbReference>
<feature type="compositionally biased region" description="Acidic residues" evidence="3">
    <location>
        <begin position="174"/>
        <end position="184"/>
    </location>
</feature>
<dbReference type="InterPro" id="IPR050935">
    <property type="entry name" value="Bromo_chromatin_reader"/>
</dbReference>
<feature type="compositionally biased region" description="Acidic residues" evidence="3">
    <location>
        <begin position="1128"/>
        <end position="1139"/>
    </location>
</feature>
<feature type="region of interest" description="Disordered" evidence="3">
    <location>
        <begin position="1306"/>
        <end position="1399"/>
    </location>
</feature>
<feature type="region of interest" description="Disordered" evidence="3">
    <location>
        <begin position="251"/>
        <end position="323"/>
    </location>
</feature>
<feature type="compositionally biased region" description="Basic and acidic residues" evidence="3">
    <location>
        <begin position="1306"/>
        <end position="1344"/>
    </location>
</feature>
<feature type="compositionally biased region" description="Acidic residues" evidence="3">
    <location>
        <begin position="1262"/>
        <end position="1274"/>
    </location>
</feature>
<feature type="region of interest" description="Disordered" evidence="3">
    <location>
        <begin position="922"/>
        <end position="943"/>
    </location>
</feature>
<dbReference type="GO" id="GO:0000785">
    <property type="term" value="C:chromatin"/>
    <property type="evidence" value="ECO:0007669"/>
    <property type="project" value="TreeGrafter"/>
</dbReference>
<feature type="compositionally biased region" description="Basic and acidic residues" evidence="3">
    <location>
        <begin position="606"/>
        <end position="621"/>
    </location>
</feature>
<feature type="compositionally biased region" description="Pro residues" evidence="3">
    <location>
        <begin position="964"/>
        <end position="978"/>
    </location>
</feature>
<feature type="compositionally biased region" description="Basic and acidic residues" evidence="3">
    <location>
        <begin position="192"/>
        <end position="202"/>
    </location>
</feature>
<feature type="compositionally biased region" description="Low complexity" evidence="3">
    <location>
        <begin position="652"/>
        <end position="665"/>
    </location>
</feature>
<evidence type="ECO:0000259" key="4">
    <source>
        <dbReference type="PROSITE" id="PS50014"/>
    </source>
</evidence>
<feature type="compositionally biased region" description="Gly residues" evidence="3">
    <location>
        <begin position="273"/>
        <end position="283"/>
    </location>
</feature>
<dbReference type="PANTHER" id="PTHR22880">
    <property type="entry name" value="FALZ-RELATED BROMODOMAIN-CONTAINING PROTEINS"/>
    <property type="match status" value="1"/>
</dbReference>
<dbReference type="GO" id="GO:0005634">
    <property type="term" value="C:nucleus"/>
    <property type="evidence" value="ECO:0007669"/>
    <property type="project" value="TreeGrafter"/>
</dbReference>
<feature type="compositionally biased region" description="Low complexity" evidence="3">
    <location>
        <begin position="530"/>
        <end position="546"/>
    </location>
</feature>
<feature type="compositionally biased region" description="Acidic residues" evidence="3">
    <location>
        <begin position="1148"/>
        <end position="1173"/>
    </location>
</feature>
<feature type="compositionally biased region" description="Acidic residues" evidence="3">
    <location>
        <begin position="1066"/>
        <end position="1076"/>
    </location>
</feature>
<feature type="compositionally biased region" description="Low complexity" evidence="3">
    <location>
        <begin position="1345"/>
        <end position="1354"/>
    </location>
</feature>
<feature type="compositionally biased region" description="Low complexity" evidence="3">
    <location>
        <begin position="781"/>
        <end position="791"/>
    </location>
</feature>
<feature type="compositionally biased region" description="Polar residues" evidence="3">
    <location>
        <begin position="147"/>
        <end position="167"/>
    </location>
</feature>
<feature type="compositionally biased region" description="Gly residues" evidence="3">
    <location>
        <begin position="1370"/>
        <end position="1385"/>
    </location>
</feature>
<organism evidence="5 6">
    <name type="scientific">Vitrella brassicaformis (strain CCMP3155)</name>
    <dbReference type="NCBI Taxonomy" id="1169540"/>
    <lineage>
        <taxon>Eukaryota</taxon>
        <taxon>Sar</taxon>
        <taxon>Alveolata</taxon>
        <taxon>Colpodellida</taxon>
        <taxon>Vitrellaceae</taxon>
        <taxon>Vitrella</taxon>
    </lineage>
</organism>
<feature type="compositionally biased region" description="Basic and acidic residues" evidence="3">
    <location>
        <begin position="1115"/>
        <end position="1125"/>
    </location>
</feature>
<evidence type="ECO:0000256" key="2">
    <source>
        <dbReference type="PROSITE-ProRule" id="PRU00035"/>
    </source>
</evidence>
<accession>A0A0G4H3Q8</accession>
<evidence type="ECO:0000256" key="3">
    <source>
        <dbReference type="SAM" id="MobiDB-lite"/>
    </source>
</evidence>
<feature type="region of interest" description="Disordered" evidence="3">
    <location>
        <begin position="652"/>
        <end position="791"/>
    </location>
</feature>
<feature type="compositionally biased region" description="Acidic residues" evidence="3">
    <location>
        <begin position="1211"/>
        <end position="1228"/>
    </location>
</feature>
<dbReference type="SMART" id="SM00297">
    <property type="entry name" value="BROMO"/>
    <property type="match status" value="1"/>
</dbReference>
<protein>
    <recommendedName>
        <fullName evidence="4">Bromo domain-containing protein</fullName>
    </recommendedName>
</protein>
<gene>
    <name evidence="5" type="ORF">Vbra_6538</name>
</gene>
<feature type="region of interest" description="Disordered" evidence="3">
    <location>
        <begin position="1046"/>
        <end position="1096"/>
    </location>
</feature>
<feature type="compositionally biased region" description="Basic and acidic residues" evidence="3">
    <location>
        <begin position="1252"/>
        <end position="1261"/>
    </location>
</feature>